<feature type="transmembrane region" description="Helical" evidence="1">
    <location>
        <begin position="7"/>
        <end position="28"/>
    </location>
</feature>
<proteinExistence type="predicted"/>
<dbReference type="RefSeq" id="WP_186857340.1">
    <property type="nucleotide sequence ID" value="NZ_JACOON010000002.1"/>
</dbReference>
<keyword evidence="1" id="KW-0472">Membrane</keyword>
<keyword evidence="1" id="KW-1133">Transmembrane helix</keyword>
<name>A0ABR7EDH1_9FIRM</name>
<keyword evidence="1" id="KW-0812">Transmembrane</keyword>
<keyword evidence="3" id="KW-1185">Reference proteome</keyword>
<gene>
    <name evidence="2" type="ORF">H8S18_05720</name>
</gene>
<protein>
    <submittedName>
        <fullName evidence="2">Uncharacterized protein</fullName>
    </submittedName>
</protein>
<comment type="caution">
    <text evidence="2">The sequence shown here is derived from an EMBL/GenBank/DDBJ whole genome shotgun (WGS) entry which is preliminary data.</text>
</comment>
<accession>A0ABR7EDH1</accession>
<organism evidence="2 3">
    <name type="scientific">Christensenella tenuis</name>
    <dbReference type="NCBI Taxonomy" id="2763033"/>
    <lineage>
        <taxon>Bacteria</taxon>
        <taxon>Bacillati</taxon>
        <taxon>Bacillota</taxon>
        <taxon>Clostridia</taxon>
        <taxon>Christensenellales</taxon>
        <taxon>Christensenellaceae</taxon>
        <taxon>Christensenella</taxon>
    </lineage>
</organism>
<dbReference type="Proteomes" id="UP000606889">
    <property type="component" value="Unassembled WGS sequence"/>
</dbReference>
<evidence type="ECO:0000313" key="3">
    <source>
        <dbReference type="Proteomes" id="UP000606889"/>
    </source>
</evidence>
<evidence type="ECO:0000256" key="1">
    <source>
        <dbReference type="SAM" id="Phobius"/>
    </source>
</evidence>
<evidence type="ECO:0000313" key="2">
    <source>
        <dbReference type="EMBL" id="MBC5647827.1"/>
    </source>
</evidence>
<sequence length="286" mass="32126">MKRIAKYVCAIAVTAFVVIMSAWLPPYFARKTDAAFLNVIQTDETASESYQYKATKYQKTKVLYEVQRSAFEGNQNGILEAETTGIETAGSTQAGENDRESFVQYEYTDGIPAKGSVMTKAQAELALVREARLLQETGALPKFDLGKLGSYDAVESIAFLRASDPTVSASEFYYWQGNISNPKTGDTYQFIIDDELGKVYYMDIVYPGANITNKGIFEKWSETDMEEVVVAFAKYHELEADYNKNYLDWDPFVSGLYAMTNSEFDVLAELSHYGSFRMILKPADIS</sequence>
<dbReference type="EMBL" id="JACOON010000002">
    <property type="protein sequence ID" value="MBC5647827.1"/>
    <property type="molecule type" value="Genomic_DNA"/>
</dbReference>
<reference evidence="2 3" key="1">
    <citation type="submission" date="2020-08" db="EMBL/GenBank/DDBJ databases">
        <title>Genome public.</title>
        <authorList>
            <person name="Liu C."/>
            <person name="Sun Q."/>
        </authorList>
    </citation>
    <scope>NUCLEOTIDE SEQUENCE [LARGE SCALE GENOMIC DNA]</scope>
    <source>
        <strain evidence="2 3">NSJ-35</strain>
    </source>
</reference>